<keyword evidence="2" id="KW-1185">Reference proteome</keyword>
<name>A0A098LB45_9BACT</name>
<dbReference type="Proteomes" id="UP000030185">
    <property type="component" value="Unassembled WGS sequence"/>
</dbReference>
<sequence>MKFISHQEINPVICGYYIHPMDLEVPKDKELFIKIIKCLFKPGDEMYFIAYGRENKDLDFDLIREQFYEFGDIKEVQLEKVEDLACLCRITYTKERHRLIFALWSFFKSLRFFNPLPDLDWKTFSSYDCNLFESDPEGRKMFAFNFMNFLCIKGSGGESMMINYKKEYTLPDIHQLIGI</sequence>
<reference evidence="1 2" key="1">
    <citation type="submission" date="2014-09" db="EMBL/GenBank/DDBJ databases">
        <title>Sporocytophaga myxococcoides PG-01 genome sequencing.</title>
        <authorList>
            <person name="Liu L."/>
            <person name="Gao P.J."/>
            <person name="Chen G.J."/>
            <person name="Wang L.S."/>
        </authorList>
    </citation>
    <scope>NUCLEOTIDE SEQUENCE [LARGE SCALE GENOMIC DNA]</scope>
    <source>
        <strain evidence="1 2">PG-01</strain>
    </source>
</reference>
<dbReference type="eggNOG" id="ENOG5033HYM">
    <property type="taxonomic scope" value="Bacteria"/>
</dbReference>
<gene>
    <name evidence="1" type="ORF">MYP_624</name>
</gene>
<dbReference type="RefSeq" id="WP_045458198.1">
    <property type="nucleotide sequence ID" value="NZ_BBLT01000001.1"/>
</dbReference>
<dbReference type="EMBL" id="BBLT01000001">
    <property type="protein sequence ID" value="GAL83398.1"/>
    <property type="molecule type" value="Genomic_DNA"/>
</dbReference>
<evidence type="ECO:0000313" key="2">
    <source>
        <dbReference type="Proteomes" id="UP000030185"/>
    </source>
</evidence>
<proteinExistence type="predicted"/>
<dbReference type="OrthoDB" id="1257453at2"/>
<organism evidence="1 2">
    <name type="scientific">Sporocytophaga myxococcoides</name>
    <dbReference type="NCBI Taxonomy" id="153721"/>
    <lineage>
        <taxon>Bacteria</taxon>
        <taxon>Pseudomonadati</taxon>
        <taxon>Bacteroidota</taxon>
        <taxon>Cytophagia</taxon>
        <taxon>Cytophagales</taxon>
        <taxon>Cytophagaceae</taxon>
        <taxon>Sporocytophaga</taxon>
    </lineage>
</organism>
<evidence type="ECO:0000313" key="1">
    <source>
        <dbReference type="EMBL" id="GAL83398.1"/>
    </source>
</evidence>
<comment type="caution">
    <text evidence="1">The sequence shown here is derived from an EMBL/GenBank/DDBJ whole genome shotgun (WGS) entry which is preliminary data.</text>
</comment>
<dbReference type="AlphaFoldDB" id="A0A098LB45"/>
<dbReference type="STRING" id="153721.MYP_624"/>
<accession>A0A098LB45</accession>
<protein>
    <submittedName>
        <fullName evidence="1">Uncharacterized protein</fullName>
    </submittedName>
</protein>